<feature type="compositionally biased region" description="Polar residues" evidence="1">
    <location>
        <begin position="260"/>
        <end position="286"/>
    </location>
</feature>
<keyword evidence="3" id="KW-1185">Reference proteome</keyword>
<evidence type="ECO:0000313" key="2">
    <source>
        <dbReference type="EMBL" id="KAG0016914.1"/>
    </source>
</evidence>
<dbReference type="AlphaFoldDB" id="A0A9P6MWX8"/>
<gene>
    <name evidence="2" type="ORF">BGZ80_008774</name>
</gene>
<dbReference type="EMBL" id="JAAAID010000489">
    <property type="protein sequence ID" value="KAG0016914.1"/>
    <property type="molecule type" value="Genomic_DNA"/>
</dbReference>
<reference evidence="2" key="1">
    <citation type="journal article" date="2020" name="Fungal Divers.">
        <title>Resolving the Mortierellaceae phylogeny through synthesis of multi-gene phylogenetics and phylogenomics.</title>
        <authorList>
            <person name="Vandepol N."/>
            <person name="Liber J."/>
            <person name="Desiro A."/>
            <person name="Na H."/>
            <person name="Kennedy M."/>
            <person name="Barry K."/>
            <person name="Grigoriev I.V."/>
            <person name="Miller A.N."/>
            <person name="O'Donnell K."/>
            <person name="Stajich J.E."/>
            <person name="Bonito G."/>
        </authorList>
    </citation>
    <scope>NUCLEOTIDE SEQUENCE</scope>
    <source>
        <strain evidence="2">NRRL 2769</strain>
    </source>
</reference>
<name>A0A9P6MWX8_9FUNG</name>
<feature type="compositionally biased region" description="Low complexity" evidence="1">
    <location>
        <begin position="183"/>
        <end position="210"/>
    </location>
</feature>
<feature type="non-terminal residue" evidence="2">
    <location>
        <position position="292"/>
    </location>
</feature>
<proteinExistence type="predicted"/>
<evidence type="ECO:0000256" key="1">
    <source>
        <dbReference type="SAM" id="MobiDB-lite"/>
    </source>
</evidence>
<evidence type="ECO:0000313" key="3">
    <source>
        <dbReference type="Proteomes" id="UP000703661"/>
    </source>
</evidence>
<sequence>MSMQSQMRMQMQQQRQQQQLLNQQYPQPLGFSQPPIQNSVTFSPQTYQPSTHLYQTFQQQPGQSVGGGSVGGVNGNNPILTTSNPQGITNLSYVGNGLNPQPPPSLSKKDIWAAQQANLQAQLNKNNLNAGMIAEGGKDRDVASTKKLQQMFQYQQQQTNFSTPDSSAGSAGSTPSRTIVSEANAPATPTGGGSASTSTPSSAIGSSVSASGATSNVTVSVAAPLGSIASSIPSIPPIPFVSTTTNNSPMAAVNGPASPATVSTNSSGSWTGMSSVTSSAFNTPTLGLQPPV</sequence>
<feature type="compositionally biased region" description="Polar residues" evidence="1">
    <location>
        <begin position="159"/>
        <end position="181"/>
    </location>
</feature>
<accession>A0A9P6MWX8</accession>
<comment type="caution">
    <text evidence="2">The sequence shown here is derived from an EMBL/GenBank/DDBJ whole genome shotgun (WGS) entry which is preliminary data.</text>
</comment>
<feature type="region of interest" description="Disordered" evidence="1">
    <location>
        <begin position="244"/>
        <end position="292"/>
    </location>
</feature>
<protein>
    <submittedName>
        <fullName evidence="2">Uncharacterized protein</fullName>
    </submittedName>
</protein>
<organism evidence="2 3">
    <name type="scientific">Entomortierella chlamydospora</name>
    <dbReference type="NCBI Taxonomy" id="101097"/>
    <lineage>
        <taxon>Eukaryota</taxon>
        <taxon>Fungi</taxon>
        <taxon>Fungi incertae sedis</taxon>
        <taxon>Mucoromycota</taxon>
        <taxon>Mortierellomycotina</taxon>
        <taxon>Mortierellomycetes</taxon>
        <taxon>Mortierellales</taxon>
        <taxon>Mortierellaceae</taxon>
        <taxon>Entomortierella</taxon>
    </lineage>
</organism>
<feature type="region of interest" description="Disordered" evidence="1">
    <location>
        <begin position="153"/>
        <end position="210"/>
    </location>
</feature>
<feature type="region of interest" description="Disordered" evidence="1">
    <location>
        <begin position="59"/>
        <end position="84"/>
    </location>
</feature>
<dbReference type="Proteomes" id="UP000703661">
    <property type="component" value="Unassembled WGS sequence"/>
</dbReference>
<feature type="compositionally biased region" description="Gly residues" evidence="1">
    <location>
        <begin position="64"/>
        <end position="74"/>
    </location>
</feature>